<evidence type="ECO:0000313" key="2">
    <source>
        <dbReference type="Proteomes" id="UP000009173"/>
    </source>
</evidence>
<dbReference type="HOGENOM" id="CLU_132546_0_0_7"/>
<organism evidence="1 2">
    <name type="scientific">Nitratidesulfovibrio vulgaris (strain DP4)</name>
    <name type="common">Desulfovibrio vulgaris</name>
    <dbReference type="NCBI Taxonomy" id="391774"/>
    <lineage>
        <taxon>Bacteria</taxon>
        <taxon>Pseudomonadati</taxon>
        <taxon>Thermodesulfobacteriota</taxon>
        <taxon>Desulfovibrionia</taxon>
        <taxon>Desulfovibrionales</taxon>
        <taxon>Desulfovibrionaceae</taxon>
        <taxon>Nitratidesulfovibrio</taxon>
    </lineage>
</organism>
<name>A0A0H3ABY1_NITV4</name>
<dbReference type="Proteomes" id="UP000009173">
    <property type="component" value="Chromosome"/>
</dbReference>
<gene>
    <name evidence="1" type="ordered locus">Dvul_2229</name>
</gene>
<protein>
    <submittedName>
        <fullName evidence="1">Uncharacterized protein</fullName>
    </submittedName>
</protein>
<sequence length="179" mass="19822" precursor="true">MLKRNAGANFRRYARNCMEVVMSKLRIVLVTAFTLSLLAFATLSSATEAGQTKPLPDRPAKESERATQIAVEYEGTDSIGARLAMRLKERLNTSSLFRLTEKDAPKMRILLSTVPEFPSRPGVGSAYAVVWAFSQSEGTLRHYLAREVGVVTAEDVDGLADRIVERTDGLSVKYGYLFQ</sequence>
<evidence type="ECO:0000313" key="1">
    <source>
        <dbReference type="EMBL" id="ABM29245.1"/>
    </source>
</evidence>
<dbReference type="EMBL" id="CP000527">
    <property type="protein sequence ID" value="ABM29245.1"/>
    <property type="molecule type" value="Genomic_DNA"/>
</dbReference>
<reference evidence="2" key="1">
    <citation type="journal article" date="2009" name="Environ. Microbiol.">
        <title>Contribution of mobile genetic elements to Desulfovibrio vulgaris genome plasticity.</title>
        <authorList>
            <person name="Walker C.B."/>
            <person name="Stolyar S."/>
            <person name="Chivian D."/>
            <person name="Pinel N."/>
            <person name="Gabster J.A."/>
            <person name="Dehal P.S."/>
            <person name="He Z."/>
            <person name="Yang Z.K."/>
            <person name="Yen H.C."/>
            <person name="Zhou J."/>
            <person name="Wall J.D."/>
            <person name="Hazen T.C."/>
            <person name="Arkin A.P."/>
            <person name="Stahl D.A."/>
        </authorList>
    </citation>
    <scope>NUCLEOTIDE SEQUENCE [LARGE SCALE GENOMIC DNA]</scope>
    <source>
        <strain evidence="2">DP4</strain>
    </source>
</reference>
<dbReference type="AlphaFoldDB" id="A0A0H3ABY1"/>
<accession>A0A0H3ABY1</accession>
<dbReference type="KEGG" id="dvl:Dvul_2229"/>
<proteinExistence type="predicted"/>